<reference evidence="4" key="3">
    <citation type="submission" date="2025-09" db="UniProtKB">
        <authorList>
            <consortium name="Ensembl"/>
        </authorList>
    </citation>
    <scope>IDENTIFICATION</scope>
</reference>
<dbReference type="Pfam" id="PF03732">
    <property type="entry name" value="Retrotrans_gag"/>
    <property type="match status" value="1"/>
</dbReference>
<evidence type="ECO:0000259" key="3">
    <source>
        <dbReference type="PROSITE" id="PS50158"/>
    </source>
</evidence>
<dbReference type="Proteomes" id="UP000472271">
    <property type="component" value="Chromosome 9"/>
</dbReference>
<evidence type="ECO:0000313" key="5">
    <source>
        <dbReference type="Proteomes" id="UP000472271"/>
    </source>
</evidence>
<accession>A0A672Z5U6</accession>
<dbReference type="PANTHER" id="PTHR15503">
    <property type="entry name" value="LDOC1 RELATED"/>
    <property type="match status" value="1"/>
</dbReference>
<dbReference type="SMART" id="SM00343">
    <property type="entry name" value="ZnF_C2HC"/>
    <property type="match status" value="1"/>
</dbReference>
<organism evidence="4 5">
    <name type="scientific">Sphaeramia orbicularis</name>
    <name type="common">orbiculate cardinalfish</name>
    <dbReference type="NCBI Taxonomy" id="375764"/>
    <lineage>
        <taxon>Eukaryota</taxon>
        <taxon>Metazoa</taxon>
        <taxon>Chordata</taxon>
        <taxon>Craniata</taxon>
        <taxon>Vertebrata</taxon>
        <taxon>Euteleostomi</taxon>
        <taxon>Actinopterygii</taxon>
        <taxon>Neopterygii</taxon>
        <taxon>Teleostei</taxon>
        <taxon>Neoteleostei</taxon>
        <taxon>Acanthomorphata</taxon>
        <taxon>Gobiaria</taxon>
        <taxon>Kurtiformes</taxon>
        <taxon>Apogonoidei</taxon>
        <taxon>Apogonidae</taxon>
        <taxon>Apogoninae</taxon>
        <taxon>Sphaeramia</taxon>
    </lineage>
</organism>
<feature type="region of interest" description="Disordered" evidence="2">
    <location>
        <begin position="263"/>
        <end position="293"/>
    </location>
</feature>
<dbReference type="InterPro" id="IPR036875">
    <property type="entry name" value="Znf_CCHC_sf"/>
</dbReference>
<name>A0A672Z5U6_9TELE</name>
<dbReference type="Gene3D" id="4.10.60.10">
    <property type="entry name" value="Zinc finger, CCHC-type"/>
    <property type="match status" value="1"/>
</dbReference>
<reference evidence="4" key="2">
    <citation type="submission" date="2025-08" db="UniProtKB">
        <authorList>
            <consortium name="Ensembl"/>
        </authorList>
    </citation>
    <scope>IDENTIFICATION</scope>
</reference>
<dbReference type="GO" id="GO:0003676">
    <property type="term" value="F:nucleic acid binding"/>
    <property type="evidence" value="ECO:0007669"/>
    <property type="project" value="InterPro"/>
</dbReference>
<evidence type="ECO:0000256" key="1">
    <source>
        <dbReference type="PROSITE-ProRule" id="PRU00047"/>
    </source>
</evidence>
<keyword evidence="5" id="KW-1185">Reference proteome</keyword>
<dbReference type="InterPro" id="IPR001878">
    <property type="entry name" value="Znf_CCHC"/>
</dbReference>
<keyword evidence="1" id="KW-0863">Zinc-finger</keyword>
<reference evidence="4" key="1">
    <citation type="submission" date="2019-06" db="EMBL/GenBank/DDBJ databases">
        <authorList>
            <consortium name="Wellcome Sanger Institute Data Sharing"/>
        </authorList>
    </citation>
    <scope>NUCLEOTIDE SEQUENCE [LARGE SCALE GENOMIC DNA]</scope>
</reference>
<dbReference type="InParanoid" id="A0A672Z5U6"/>
<dbReference type="PANTHER" id="PTHR15503:SF22">
    <property type="entry name" value="TRANSPOSON TY3-I GAG POLYPROTEIN"/>
    <property type="match status" value="1"/>
</dbReference>
<dbReference type="SUPFAM" id="SSF57756">
    <property type="entry name" value="Retrovirus zinc finger-like domains"/>
    <property type="match status" value="1"/>
</dbReference>
<evidence type="ECO:0000313" key="4">
    <source>
        <dbReference type="Ensembl" id="ENSSORP00005012681.1"/>
    </source>
</evidence>
<feature type="region of interest" description="Disordered" evidence="2">
    <location>
        <begin position="329"/>
        <end position="350"/>
    </location>
</feature>
<proteinExistence type="predicted"/>
<feature type="compositionally biased region" description="Basic and acidic residues" evidence="2">
    <location>
        <begin position="339"/>
        <end position="350"/>
    </location>
</feature>
<dbReference type="InterPro" id="IPR005162">
    <property type="entry name" value="Retrotrans_gag_dom"/>
</dbReference>
<keyword evidence="1" id="KW-0479">Metal-binding</keyword>
<dbReference type="PROSITE" id="PS50158">
    <property type="entry name" value="ZF_CCHC"/>
    <property type="match status" value="1"/>
</dbReference>
<feature type="domain" description="CCHC-type" evidence="3">
    <location>
        <begin position="319"/>
        <end position="334"/>
    </location>
</feature>
<dbReference type="GO" id="GO:0008270">
    <property type="term" value="F:zinc ion binding"/>
    <property type="evidence" value="ECO:0007669"/>
    <property type="project" value="UniProtKB-KW"/>
</dbReference>
<dbReference type="InterPro" id="IPR032567">
    <property type="entry name" value="RTL1-rel"/>
</dbReference>
<protein>
    <recommendedName>
        <fullName evidence="3">CCHC-type domain-containing protein</fullName>
    </recommendedName>
</protein>
<dbReference type="AlphaFoldDB" id="A0A672Z5U6"/>
<evidence type="ECO:0000256" key="2">
    <source>
        <dbReference type="SAM" id="MobiDB-lite"/>
    </source>
</evidence>
<dbReference type="Ensembl" id="ENSSORT00005013078.1">
    <property type="protein sequence ID" value="ENSSORP00005012681.1"/>
    <property type="gene ID" value="ENSSORG00005006634.1"/>
</dbReference>
<sequence length="350" mass="38800">PLPDCFTCVDYLSPSCVTGSNSTNWPSMDPANLDQVREAIRLQGQRLGGHEKILHSMMDQMTKLALWVSELTCTRVFTSSQPVEPVALVPSVQPPDEPDIPPPNKYAGDPETCRNFFTQLRLIFEAQPLRFSCDAARIAYVASLLEGPPLSYFNALFESDSPVTRSFDSLCSEFKRVYDHPVRGQQAGQQLMRLKQGSMSIRQYVCRFRSLAVEAGWNELSLISAFQSGLNRTIGREMALRQELRTLEEVIAAAIHTSDQMSVWQAEPADERPAASSPSPQLPLPVAEAGDSARGEAMQLGRTRLSAEEHRRRLAAGLCLYCGQEGHRVNTCPNKKRSTPGEDKFSPAKS</sequence>
<keyword evidence="1" id="KW-0862">Zinc</keyword>